<keyword evidence="2" id="KW-1185">Reference proteome</keyword>
<reference evidence="1 2" key="1">
    <citation type="submission" date="2020-04" db="EMBL/GenBank/DDBJ databases">
        <title>Enterovirga sp. isolate from soil.</title>
        <authorList>
            <person name="Chea S."/>
            <person name="Kim D.-U."/>
        </authorList>
    </citation>
    <scope>NUCLEOTIDE SEQUENCE [LARGE SCALE GENOMIC DNA]</scope>
    <source>
        <strain evidence="1 2">DB1703</strain>
    </source>
</reference>
<sequence length="129" mass="14566">MAAFRERVNADPELRVTGTKFDASFGIAFDETRYVVQVRGGTIERVLASPRFDLRTSFGFRAPMRVWSRFLDPDPPPLFHDVFAMLMRVPDFVLDGDTLVAMQNARALHRMMNLMREIGPVPAEAAAHA</sequence>
<dbReference type="EMBL" id="JABEPP010000007">
    <property type="protein sequence ID" value="NNM75133.1"/>
    <property type="molecule type" value="Genomic_DNA"/>
</dbReference>
<dbReference type="InterPro" id="IPR036527">
    <property type="entry name" value="SCP2_sterol-bd_dom_sf"/>
</dbReference>
<dbReference type="SUPFAM" id="SSF55718">
    <property type="entry name" value="SCP-like"/>
    <property type="match status" value="1"/>
</dbReference>
<evidence type="ECO:0000313" key="1">
    <source>
        <dbReference type="EMBL" id="NNM75133.1"/>
    </source>
</evidence>
<accession>A0A849IMG0</accession>
<protein>
    <submittedName>
        <fullName evidence="1">Uncharacterized protein</fullName>
    </submittedName>
</protein>
<gene>
    <name evidence="1" type="ORF">HJG44_22495</name>
</gene>
<dbReference type="Proteomes" id="UP000564885">
    <property type="component" value="Unassembled WGS sequence"/>
</dbReference>
<organism evidence="1 2">
    <name type="scientific">Enterovirga aerilata</name>
    <dbReference type="NCBI Taxonomy" id="2730920"/>
    <lineage>
        <taxon>Bacteria</taxon>
        <taxon>Pseudomonadati</taxon>
        <taxon>Pseudomonadota</taxon>
        <taxon>Alphaproteobacteria</taxon>
        <taxon>Hyphomicrobiales</taxon>
        <taxon>Methylobacteriaceae</taxon>
        <taxon>Enterovirga</taxon>
    </lineage>
</organism>
<name>A0A849IMG0_9HYPH</name>
<comment type="caution">
    <text evidence="1">The sequence shown here is derived from an EMBL/GenBank/DDBJ whole genome shotgun (WGS) entry which is preliminary data.</text>
</comment>
<proteinExistence type="predicted"/>
<dbReference type="AlphaFoldDB" id="A0A849IMG0"/>
<dbReference type="RefSeq" id="WP_171220629.1">
    <property type="nucleotide sequence ID" value="NZ_JABEPP010000007.1"/>
</dbReference>
<evidence type="ECO:0000313" key="2">
    <source>
        <dbReference type="Proteomes" id="UP000564885"/>
    </source>
</evidence>